<keyword evidence="4" id="KW-0418">Kinase</keyword>
<evidence type="ECO:0000256" key="5">
    <source>
        <dbReference type="SAM" id="MobiDB-lite"/>
    </source>
</evidence>
<comment type="similarity">
    <text evidence="4">Belongs to the protein kinase superfamily.</text>
</comment>
<comment type="caution">
    <text evidence="7">The sequence shown here is derived from an EMBL/GenBank/DDBJ whole genome shotgun (WGS) entry which is preliminary data.</text>
</comment>
<dbReference type="GO" id="GO:0005737">
    <property type="term" value="C:cytoplasm"/>
    <property type="evidence" value="ECO:0007669"/>
    <property type="project" value="TreeGrafter"/>
</dbReference>
<keyword evidence="2 3" id="KW-0067">ATP-binding</keyword>
<accession>A0A9Q5N8Q7</accession>
<proteinExistence type="inferred from homology"/>
<sequence length="461" mass="52593">MTKRSDVLNDPAYRGCPSHTLPPLKDAIIDGGRLHLKNLLGYGAWSAVYLAECTAMESHYNMDQLYAVKCMIPRRMTPWQQKAISQEVRLHRLCAAASSSILKIVKVIDDEPTGLKYIVTEYCEGGDLNDLIQQQKKENTAQDDERIRRIFLQILDAVKTCHEEGVYHRDLKPENIMLKKKGNKAVLGDFGFATTNMYTRDFGMGSEPYMAPGMSSTPISTPHADIWALGIILVNLITGYYPWRKACSEDRVFEWYSCNDRNFLFRNLKGISCETNEILKSIFRFRPRQRISIRELARRISRVKTFTHDTDFDIYGGVVPRQQLAVDRHLANPAPGVLHNPRVVRLKKRSEANEVPHNVLEADFSRDLPGLERGTDSDDSDSDGPVTPETHAIDNAALAHAGDVASLENISDLNLDEVPVRKPERNRFRIVRVTTKEMIEAEGRRLKRISQFWAKRRERMP</sequence>
<evidence type="ECO:0000259" key="6">
    <source>
        <dbReference type="PROSITE" id="PS50011"/>
    </source>
</evidence>
<feature type="region of interest" description="Disordered" evidence="5">
    <location>
        <begin position="366"/>
        <end position="390"/>
    </location>
</feature>
<gene>
    <name evidence="7" type="ORF">A7U60_g1953</name>
</gene>
<dbReference type="Gene3D" id="1.10.510.10">
    <property type="entry name" value="Transferase(Phosphotransferase) domain 1"/>
    <property type="match status" value="1"/>
</dbReference>
<dbReference type="PROSITE" id="PS50011">
    <property type="entry name" value="PROTEIN_KINASE_DOM"/>
    <property type="match status" value="1"/>
</dbReference>
<keyword evidence="1 3" id="KW-0547">Nucleotide-binding</keyword>
<evidence type="ECO:0000313" key="7">
    <source>
        <dbReference type="EMBL" id="OCB90842.1"/>
    </source>
</evidence>
<dbReference type="PROSITE" id="PS00107">
    <property type="entry name" value="PROTEIN_KINASE_ATP"/>
    <property type="match status" value="1"/>
</dbReference>
<evidence type="ECO:0000256" key="1">
    <source>
        <dbReference type="ARBA" id="ARBA00022741"/>
    </source>
</evidence>
<dbReference type="Pfam" id="PF00069">
    <property type="entry name" value="Pkinase"/>
    <property type="match status" value="1"/>
</dbReference>
<dbReference type="SMART" id="SM00220">
    <property type="entry name" value="S_TKc"/>
    <property type="match status" value="1"/>
</dbReference>
<dbReference type="OrthoDB" id="541276at2759"/>
<dbReference type="InterPro" id="IPR045269">
    <property type="entry name" value="Atg1-like"/>
</dbReference>
<evidence type="ECO:0000256" key="2">
    <source>
        <dbReference type="ARBA" id="ARBA00022840"/>
    </source>
</evidence>
<keyword evidence="4" id="KW-0723">Serine/threonine-protein kinase</keyword>
<dbReference type="Proteomes" id="UP000757232">
    <property type="component" value="Unassembled WGS sequence"/>
</dbReference>
<feature type="domain" description="Protein kinase" evidence="6">
    <location>
        <begin position="34"/>
        <end position="307"/>
    </location>
</feature>
<dbReference type="SUPFAM" id="SSF56112">
    <property type="entry name" value="Protein kinase-like (PK-like)"/>
    <property type="match status" value="1"/>
</dbReference>
<keyword evidence="4" id="KW-0808">Transferase</keyword>
<dbReference type="GO" id="GO:0004674">
    <property type="term" value="F:protein serine/threonine kinase activity"/>
    <property type="evidence" value="ECO:0007669"/>
    <property type="project" value="UniProtKB-KW"/>
</dbReference>
<organism evidence="7 8">
    <name type="scientific">Sanghuangporus baumii</name>
    <name type="common">Phellinus baumii</name>
    <dbReference type="NCBI Taxonomy" id="108892"/>
    <lineage>
        <taxon>Eukaryota</taxon>
        <taxon>Fungi</taxon>
        <taxon>Dikarya</taxon>
        <taxon>Basidiomycota</taxon>
        <taxon>Agaricomycotina</taxon>
        <taxon>Agaricomycetes</taxon>
        <taxon>Hymenochaetales</taxon>
        <taxon>Hymenochaetaceae</taxon>
        <taxon>Sanghuangporus</taxon>
    </lineage>
</organism>
<dbReference type="PANTHER" id="PTHR24348">
    <property type="entry name" value="SERINE/THREONINE-PROTEIN KINASE UNC-51-RELATED"/>
    <property type="match status" value="1"/>
</dbReference>
<dbReference type="PANTHER" id="PTHR24348:SF68">
    <property type="entry name" value="SERINE_THREONINE-PROTEIN KINASE ATG1C"/>
    <property type="match status" value="1"/>
</dbReference>
<dbReference type="GO" id="GO:0005524">
    <property type="term" value="F:ATP binding"/>
    <property type="evidence" value="ECO:0007669"/>
    <property type="project" value="UniProtKB-UniRule"/>
</dbReference>
<dbReference type="PROSITE" id="PS00108">
    <property type="entry name" value="PROTEIN_KINASE_ST"/>
    <property type="match status" value="1"/>
</dbReference>
<evidence type="ECO:0000313" key="8">
    <source>
        <dbReference type="Proteomes" id="UP000757232"/>
    </source>
</evidence>
<protein>
    <submittedName>
        <fullName evidence="7">Negative regulator of sexual conjugation and meiosis</fullName>
    </submittedName>
</protein>
<dbReference type="EMBL" id="LNZH02000116">
    <property type="protein sequence ID" value="OCB90842.1"/>
    <property type="molecule type" value="Genomic_DNA"/>
</dbReference>
<feature type="compositionally biased region" description="Basic and acidic residues" evidence="5">
    <location>
        <begin position="366"/>
        <end position="376"/>
    </location>
</feature>
<feature type="binding site" evidence="3">
    <location>
        <position position="69"/>
    </location>
    <ligand>
        <name>ATP</name>
        <dbReference type="ChEBI" id="CHEBI:30616"/>
    </ligand>
</feature>
<dbReference type="AlphaFoldDB" id="A0A9Q5N8Q7"/>
<dbReference type="InterPro" id="IPR008271">
    <property type="entry name" value="Ser/Thr_kinase_AS"/>
</dbReference>
<dbReference type="InterPro" id="IPR011009">
    <property type="entry name" value="Kinase-like_dom_sf"/>
</dbReference>
<dbReference type="InterPro" id="IPR000719">
    <property type="entry name" value="Prot_kinase_dom"/>
</dbReference>
<evidence type="ECO:0000256" key="4">
    <source>
        <dbReference type="RuleBase" id="RU000304"/>
    </source>
</evidence>
<name>A0A9Q5N8Q7_SANBA</name>
<dbReference type="InterPro" id="IPR017441">
    <property type="entry name" value="Protein_kinase_ATP_BS"/>
</dbReference>
<keyword evidence="8" id="KW-1185">Reference proteome</keyword>
<evidence type="ECO:0000256" key="3">
    <source>
        <dbReference type="PROSITE-ProRule" id="PRU10141"/>
    </source>
</evidence>
<dbReference type="GO" id="GO:0010506">
    <property type="term" value="P:regulation of autophagy"/>
    <property type="evidence" value="ECO:0007669"/>
    <property type="project" value="InterPro"/>
</dbReference>
<reference evidence="7" key="1">
    <citation type="submission" date="2016-06" db="EMBL/GenBank/DDBJ databases">
        <title>Draft Genome sequence of the fungus Inonotus baumii.</title>
        <authorList>
            <person name="Zhu H."/>
            <person name="Lin W."/>
        </authorList>
    </citation>
    <scope>NUCLEOTIDE SEQUENCE</scope>
    <source>
        <strain evidence="7">821</strain>
    </source>
</reference>